<protein>
    <submittedName>
        <fullName evidence="1">Uncharacterized protein</fullName>
    </submittedName>
</protein>
<feature type="non-terminal residue" evidence="1">
    <location>
        <position position="37"/>
    </location>
</feature>
<accession>X0ZEG0</accession>
<organism evidence="1">
    <name type="scientific">marine sediment metagenome</name>
    <dbReference type="NCBI Taxonomy" id="412755"/>
    <lineage>
        <taxon>unclassified sequences</taxon>
        <taxon>metagenomes</taxon>
        <taxon>ecological metagenomes</taxon>
    </lineage>
</organism>
<reference evidence="1" key="1">
    <citation type="journal article" date="2014" name="Front. Microbiol.">
        <title>High frequency of phylogenetically diverse reductive dehalogenase-homologous genes in deep subseafloor sedimentary metagenomes.</title>
        <authorList>
            <person name="Kawai M."/>
            <person name="Futagami T."/>
            <person name="Toyoda A."/>
            <person name="Takaki Y."/>
            <person name="Nishi S."/>
            <person name="Hori S."/>
            <person name="Arai W."/>
            <person name="Tsubouchi T."/>
            <person name="Morono Y."/>
            <person name="Uchiyama I."/>
            <person name="Ito T."/>
            <person name="Fujiyama A."/>
            <person name="Inagaki F."/>
            <person name="Takami H."/>
        </authorList>
    </citation>
    <scope>NUCLEOTIDE SEQUENCE</scope>
    <source>
        <strain evidence="1">Expedition CK06-06</strain>
    </source>
</reference>
<evidence type="ECO:0000313" key="1">
    <source>
        <dbReference type="EMBL" id="GAG58718.1"/>
    </source>
</evidence>
<name>X0ZEG0_9ZZZZ</name>
<gene>
    <name evidence="1" type="ORF">S01H4_14024</name>
</gene>
<comment type="caution">
    <text evidence="1">The sequence shown here is derived from an EMBL/GenBank/DDBJ whole genome shotgun (WGS) entry which is preliminary data.</text>
</comment>
<sequence>MHKAIFSVAERRIIEKYLETGEKIHGFRVLKHRATKF</sequence>
<proteinExistence type="predicted"/>
<dbReference type="AlphaFoldDB" id="X0ZEG0"/>
<dbReference type="EMBL" id="BART01006158">
    <property type="protein sequence ID" value="GAG58718.1"/>
    <property type="molecule type" value="Genomic_DNA"/>
</dbReference>